<name>M5EIX9_9HYPH</name>
<accession>M5EIX9</accession>
<evidence type="ECO:0000313" key="1">
    <source>
        <dbReference type="EMBL" id="CCV04322.1"/>
    </source>
</evidence>
<dbReference type="OrthoDB" id="8455078at2"/>
<protein>
    <submittedName>
        <fullName evidence="1">Uncharacterized protein</fullName>
    </submittedName>
</protein>
<comment type="caution">
    <text evidence="1">The sequence shown here is derived from an EMBL/GenBank/DDBJ whole genome shotgun (WGS) entry which is preliminary data.</text>
</comment>
<dbReference type="AlphaFoldDB" id="M5EIX9"/>
<evidence type="ECO:0000313" key="2">
    <source>
        <dbReference type="Proteomes" id="UP000012062"/>
    </source>
</evidence>
<organism evidence="1 2">
    <name type="scientific">Mesorhizobium metallidurans STM 2683</name>
    <dbReference type="NCBI Taxonomy" id="1297569"/>
    <lineage>
        <taxon>Bacteria</taxon>
        <taxon>Pseudomonadati</taxon>
        <taxon>Pseudomonadota</taxon>
        <taxon>Alphaproteobacteria</taxon>
        <taxon>Hyphomicrobiales</taxon>
        <taxon>Phyllobacteriaceae</taxon>
        <taxon>Mesorhizobium</taxon>
    </lineage>
</organism>
<proteinExistence type="predicted"/>
<dbReference type="EMBL" id="CAUM01000032">
    <property type="protein sequence ID" value="CCV04322.1"/>
    <property type="molecule type" value="Genomic_DNA"/>
</dbReference>
<reference evidence="1 2" key="1">
    <citation type="submission" date="2013-02" db="EMBL/GenBank/DDBJ databases">
        <authorList>
            <person name="Genoscope - CEA"/>
        </authorList>
    </citation>
    <scope>NUCLEOTIDE SEQUENCE [LARGE SCALE GENOMIC DNA]</scope>
    <source>
        <strain evidence="1 2">STM 2683</strain>
    </source>
</reference>
<keyword evidence="2" id="KW-1185">Reference proteome</keyword>
<dbReference type="RefSeq" id="WP_008873300.1">
    <property type="nucleotide sequence ID" value="NZ_CAUM01000032.1"/>
</dbReference>
<dbReference type="Proteomes" id="UP000012062">
    <property type="component" value="Unassembled WGS sequence"/>
</dbReference>
<gene>
    <name evidence="1" type="ORF">MESS2_1270012</name>
</gene>
<dbReference type="STRING" id="1297569.MESS2_1270012"/>
<sequence length="186" mass="20764">MEDDHFRNLDFDPKNIPLRHLQTIGLACAAYAQTEDHLQMAIAGCLGVDAELGWAVTSHMTAPLREDVLKSVAEIKLDDLDDLDRLDELISVIKQAADKRNNITHNLWCIDAHTREVFVVKTSARGTVRADVIPMPLPKLREDADFIYQAGIELFRFLSAKNLLPALPPSDRPALPQDQGCAKEAR</sequence>